<dbReference type="GO" id="GO:0006310">
    <property type="term" value="P:DNA recombination"/>
    <property type="evidence" value="ECO:0007669"/>
    <property type="project" value="TreeGrafter"/>
</dbReference>
<dbReference type="InterPro" id="IPR027417">
    <property type="entry name" value="P-loop_NTPase"/>
</dbReference>
<dbReference type="SMART" id="SM00490">
    <property type="entry name" value="HELICc"/>
    <property type="match status" value="1"/>
</dbReference>
<dbReference type="AlphaFoldDB" id="A0A1Q2D8Q4"/>
<evidence type="ECO:0000256" key="3">
    <source>
        <dbReference type="ARBA" id="ARBA00023125"/>
    </source>
</evidence>
<dbReference type="PANTHER" id="PTHR30580:SF1">
    <property type="entry name" value="COMF OPERON PROTEIN 1"/>
    <property type="match status" value="1"/>
</dbReference>
<dbReference type="KEGG" id="vpi:BW732_02980"/>
<evidence type="ECO:0000256" key="2">
    <source>
        <dbReference type="ARBA" id="ARBA00022840"/>
    </source>
</evidence>
<dbReference type="Pfam" id="PF00271">
    <property type="entry name" value="Helicase_C"/>
    <property type="match status" value="1"/>
</dbReference>
<dbReference type="InterPro" id="IPR001650">
    <property type="entry name" value="Helicase_C-like"/>
</dbReference>
<evidence type="ECO:0000259" key="4">
    <source>
        <dbReference type="PROSITE" id="PS51192"/>
    </source>
</evidence>
<dbReference type="InterPro" id="IPR014001">
    <property type="entry name" value="Helicase_ATP-bd"/>
</dbReference>
<gene>
    <name evidence="6" type="ORF">BW732_02980</name>
</gene>
<dbReference type="Proteomes" id="UP000188246">
    <property type="component" value="Chromosome"/>
</dbReference>
<dbReference type="GO" id="GO:0006270">
    <property type="term" value="P:DNA replication initiation"/>
    <property type="evidence" value="ECO:0007669"/>
    <property type="project" value="TreeGrafter"/>
</dbReference>
<dbReference type="PROSITE" id="PS51192">
    <property type="entry name" value="HELICASE_ATP_BIND_1"/>
    <property type="match status" value="1"/>
</dbReference>
<dbReference type="GO" id="GO:0005524">
    <property type="term" value="F:ATP binding"/>
    <property type="evidence" value="ECO:0007669"/>
    <property type="project" value="UniProtKB-KW"/>
</dbReference>
<evidence type="ECO:0008006" key="8">
    <source>
        <dbReference type="Google" id="ProtNLM"/>
    </source>
</evidence>
<reference evidence="6 7" key="1">
    <citation type="journal article" date="2010" name="Int. J. Syst. Evol. Microbiol.">
        <title>Vagococcus penaei sp. nov., isolated from spoilage microbiota of cooked shrimp (Penaeus vannamei).</title>
        <authorList>
            <person name="Jaffres E."/>
            <person name="Prevost H."/>
            <person name="Rossero A."/>
            <person name="Joffraud J.J."/>
            <person name="Dousset X."/>
        </authorList>
    </citation>
    <scope>NUCLEOTIDE SEQUENCE [LARGE SCALE GENOMIC DNA]</scope>
    <source>
        <strain evidence="6 7">CD276</strain>
    </source>
</reference>
<dbReference type="CDD" id="cd17925">
    <property type="entry name" value="DEXDc_ComFA"/>
    <property type="match status" value="1"/>
</dbReference>
<dbReference type="SUPFAM" id="SSF52540">
    <property type="entry name" value="P-loop containing nucleoside triphosphate hydrolases"/>
    <property type="match status" value="1"/>
</dbReference>
<feature type="domain" description="Helicase C-terminal" evidence="5">
    <location>
        <begin position="297"/>
        <end position="438"/>
    </location>
</feature>
<sequence>MKYLMGRRLLKSEIPREYWIYLTTENVKRYDGMKIASQQITCTRCGTTYFKQEVKIENQLEAFYYCPECLVMGRVTNRNGLYTLKERLLPSVSYQHSVSLTWSGRLTVHQKEIANQLVRCYRKKRSVHLVHAVTGAGKTEMLFLVIKRALADGKKVGLASPRVDVCLELFPRLKKAFPNETITLLYGGQDELYVWSQFVICTTHQLLRFYRTFDLLIVDEIDAFPYADNLMLEYGTRQALKKHGLLIFLTATPSKKLLAQLTEKEISYLPKRYHGYPLPEPKLVWVYQLKSKLSRGTIPNPVKTILSHQKRQLLIFFPSIALMIKNYRHLQKLYRYKKIAMVHAQSPNREELVTAMRQQKIDWLLTTTILERGVTFPKIDVMIMLANHRVYTTASLVQIAGRVGRVPNYPTGNVYFVHDGISLTMKQAQSLIEKMNRE</sequence>
<keyword evidence="1" id="KW-0547">Nucleotide-binding</keyword>
<dbReference type="EMBL" id="CP019609">
    <property type="protein sequence ID" value="AQP54766.1"/>
    <property type="molecule type" value="Genomic_DNA"/>
</dbReference>
<protein>
    <recommendedName>
        <fullName evidence="8">DNA/RNA helicase</fullName>
    </recommendedName>
</protein>
<organism evidence="6 7">
    <name type="scientific">Vagococcus penaei</name>
    <dbReference type="NCBI Taxonomy" id="633807"/>
    <lineage>
        <taxon>Bacteria</taxon>
        <taxon>Bacillati</taxon>
        <taxon>Bacillota</taxon>
        <taxon>Bacilli</taxon>
        <taxon>Lactobacillales</taxon>
        <taxon>Enterococcaceae</taxon>
        <taxon>Vagococcus</taxon>
    </lineage>
</organism>
<dbReference type="InterPro" id="IPR011545">
    <property type="entry name" value="DEAD/DEAH_box_helicase_dom"/>
</dbReference>
<evidence type="ECO:0000313" key="7">
    <source>
        <dbReference type="Proteomes" id="UP000188246"/>
    </source>
</evidence>
<dbReference type="PROSITE" id="PS51194">
    <property type="entry name" value="HELICASE_CTER"/>
    <property type="match status" value="1"/>
</dbReference>
<dbReference type="GO" id="GO:0043138">
    <property type="term" value="F:3'-5' DNA helicase activity"/>
    <property type="evidence" value="ECO:0007669"/>
    <property type="project" value="TreeGrafter"/>
</dbReference>
<dbReference type="SMART" id="SM00487">
    <property type="entry name" value="DEXDc"/>
    <property type="match status" value="1"/>
</dbReference>
<keyword evidence="3" id="KW-0238">DNA-binding</keyword>
<keyword evidence="7" id="KW-1185">Reference proteome</keyword>
<dbReference type="Gene3D" id="3.40.50.300">
    <property type="entry name" value="P-loop containing nucleotide triphosphate hydrolases"/>
    <property type="match status" value="2"/>
</dbReference>
<name>A0A1Q2D8Q4_9ENTE</name>
<dbReference type="Pfam" id="PF00270">
    <property type="entry name" value="DEAD"/>
    <property type="match status" value="1"/>
</dbReference>
<dbReference type="GO" id="GO:0003677">
    <property type="term" value="F:DNA binding"/>
    <property type="evidence" value="ECO:0007669"/>
    <property type="project" value="UniProtKB-KW"/>
</dbReference>
<evidence type="ECO:0000256" key="1">
    <source>
        <dbReference type="ARBA" id="ARBA00022741"/>
    </source>
</evidence>
<dbReference type="GO" id="GO:0006302">
    <property type="term" value="P:double-strand break repair"/>
    <property type="evidence" value="ECO:0007669"/>
    <property type="project" value="TreeGrafter"/>
</dbReference>
<dbReference type="STRING" id="633807.BW732_02980"/>
<evidence type="ECO:0000259" key="5">
    <source>
        <dbReference type="PROSITE" id="PS51194"/>
    </source>
</evidence>
<proteinExistence type="predicted"/>
<keyword evidence="2" id="KW-0067">ATP-binding</keyword>
<feature type="domain" description="Helicase ATP-binding" evidence="4">
    <location>
        <begin position="119"/>
        <end position="271"/>
    </location>
</feature>
<accession>A0A1Q2D8Q4</accession>
<evidence type="ECO:0000313" key="6">
    <source>
        <dbReference type="EMBL" id="AQP54766.1"/>
    </source>
</evidence>
<dbReference type="PANTHER" id="PTHR30580">
    <property type="entry name" value="PRIMOSOMAL PROTEIN N"/>
    <property type="match status" value="1"/>
</dbReference>